<name>A0A3Q0JLF2_DIACI</name>
<feature type="signal peptide" evidence="2">
    <location>
        <begin position="1"/>
        <end position="20"/>
    </location>
</feature>
<evidence type="ECO:0000256" key="1">
    <source>
        <dbReference type="SAM" id="MobiDB-lite"/>
    </source>
</evidence>
<dbReference type="RefSeq" id="XP_026689167.1">
    <property type="nucleotide sequence ID" value="XM_026833366.1"/>
</dbReference>
<feature type="region of interest" description="Disordered" evidence="1">
    <location>
        <begin position="320"/>
        <end position="342"/>
    </location>
</feature>
<evidence type="ECO:0000256" key="2">
    <source>
        <dbReference type="SAM" id="SignalP"/>
    </source>
</evidence>
<organism evidence="3 4">
    <name type="scientific">Diaphorina citri</name>
    <name type="common">Asian citrus psyllid</name>
    <dbReference type="NCBI Taxonomy" id="121845"/>
    <lineage>
        <taxon>Eukaryota</taxon>
        <taxon>Metazoa</taxon>
        <taxon>Ecdysozoa</taxon>
        <taxon>Arthropoda</taxon>
        <taxon>Hexapoda</taxon>
        <taxon>Insecta</taxon>
        <taxon>Pterygota</taxon>
        <taxon>Neoptera</taxon>
        <taxon>Paraneoptera</taxon>
        <taxon>Hemiptera</taxon>
        <taxon>Sternorrhyncha</taxon>
        <taxon>Psylloidea</taxon>
        <taxon>Psyllidae</taxon>
        <taxon>Diaphorininae</taxon>
        <taxon>Diaphorina</taxon>
    </lineage>
</organism>
<evidence type="ECO:0000313" key="3">
    <source>
        <dbReference type="Proteomes" id="UP000079169"/>
    </source>
</evidence>
<dbReference type="PaxDb" id="121845-A0A3Q0JLF2"/>
<protein>
    <submittedName>
        <fullName evidence="4">Uncharacterized protein LOC108254542</fullName>
    </submittedName>
</protein>
<accession>A0A3Q0JLF2</accession>
<sequence length="556" mass="65338">MKTLALLCAVYLACQYSTTAQRTVFPDINNYTHLFSYVTQRLKNRPVTTMRPLKASPGDPEHFDYMINKYQRDFGSQVNFKITTKRITTTSIPEADAHDMTEAPVNHVFNLLFDPFRHDVQTQAPCSPRNLWEENYEHLLKTLGSTPSELLFDSTTDTLDEQIQCTKQVTTPKVYSKGEVLAMGHKTYDPNHDPMWRSIYGLYKESTTAQKVDLMNVFDDPLGLYMRPDTEEEKERRTTELVNTTIYPYWRDLNKKYFASTVTVYPWQFTPMNINHTEEKQRPIEESITIPRIYSEEHYIETRGTTPPRGYRGYNLPREGQMHPEEVPRQFRSDNDPLDPEHMLDKRIGQRELDEQVKLNEDDAPGSSYMNLTASEQLCRDRAPVLRFFDESKQFDSEGFKTMEGFSVEEYDQMQQIIADEVEEKMQQIRERKLNKTREEEERRRTTTPSSSEEDKGLRIDHIKFKHLGENLKVNEEMKDFKNKLKKQFDVIYERPSTTTISSPLKNTQHDMLMITNKDGVVIRRLLKIKKRRSTKNAVVDYSEMNFPTKKFADEH</sequence>
<gene>
    <name evidence="4" type="primary">LOC108254542</name>
</gene>
<proteinExistence type="predicted"/>
<dbReference type="Proteomes" id="UP000079169">
    <property type="component" value="Unplaced"/>
</dbReference>
<feature type="compositionally biased region" description="Basic and acidic residues" evidence="1">
    <location>
        <begin position="429"/>
        <end position="445"/>
    </location>
</feature>
<reference evidence="4" key="1">
    <citation type="submission" date="2025-08" db="UniProtKB">
        <authorList>
            <consortium name="RefSeq"/>
        </authorList>
    </citation>
    <scope>IDENTIFICATION</scope>
</reference>
<dbReference type="KEGG" id="dci:108254542"/>
<keyword evidence="2" id="KW-0732">Signal</keyword>
<feature type="region of interest" description="Disordered" evidence="1">
    <location>
        <begin position="429"/>
        <end position="456"/>
    </location>
</feature>
<keyword evidence="3" id="KW-1185">Reference proteome</keyword>
<evidence type="ECO:0000313" key="4">
    <source>
        <dbReference type="RefSeq" id="XP_026689167.1"/>
    </source>
</evidence>
<dbReference type="GeneID" id="108254542"/>
<dbReference type="AlphaFoldDB" id="A0A3Q0JLF2"/>
<feature type="chain" id="PRO_5018230664" evidence="2">
    <location>
        <begin position="21"/>
        <end position="556"/>
    </location>
</feature>